<sequence>MTAIKNLKLGFAMGGGVSLGTFSGAALAESIKQAVLRAGYIDGEGKFQQYNEVIIDVFAGASAGSMSLAIMLRGLAHQTDEEIARATNDLKNDHSFDFNSLSAEKQRALIVAQVVKNLEADIWINEINIDKLLGVGNTSQQANLVYEAGILRRGALEDIANKYFALDEAYASKFERKCLLADEVIFGSTLANLTSIQYNCAPKQIKDPVNFAGAADAFTSSEHKELRVFHLFFSEQNKEEIDQKPEDFPAKWVRYHTGDKQAGYFGNICDKGAWARMVATSMACGAFPFAFEPVVLERFKFEYGSDWPEELNDNVCKLATGYTGNGEGYIPSYPFTYMDGGTFNNEPVREAFRMAAYLDAGDASDFDRIVVFVDPSVDSSGVDYRLPVHQTYGINKPRAFLGALDGYDLVHRSTLDRLLAHLGTLVSMIVDEGRVNENDKIAYVYDLFENKIKYYNLISNLIVGANVNASDIDGLRDQLDDILSKQKLNDIVPVGSLTVRNELIRVVKENPAKYGSLKDSIDIFINGQAGAVDPSLYKLLLEALYTIFIDLLMGLSGKSKADKIIAIAPIKDNNGEAEIVTLPGDYLEAFSGFTSKYPNIYAAEVATYSAQWLMNKLGLFDKNFKLPPFKAWNKQAEYEKDFRQKLLDIDERIDSLFKNSSVIDLFPGADQIILSGISSMVKKSLSRMELKADPYYTFVFTIEVNDKKFEIDGSGNFEDIAPVKAGSKLLLITELKYYYNRDSIAARWDGHHAQNSTIVIDKDGFLLDRKFCRIDLPGHDAVTLANMMPNPKFTYRLLKDADAGKTLPAADWVIDPGVNIVERTLL</sequence>
<feature type="domain" description="PNPLA" evidence="2">
    <location>
        <begin position="12"/>
        <end position="351"/>
    </location>
</feature>
<name>A0A316HNW3_9SPHI</name>
<evidence type="ECO:0000313" key="3">
    <source>
        <dbReference type="EMBL" id="PWK79905.1"/>
    </source>
</evidence>
<gene>
    <name evidence="3" type="ORF">LX99_00366</name>
</gene>
<proteinExistence type="predicted"/>
<keyword evidence="1" id="KW-0443">Lipid metabolism</keyword>
<dbReference type="RefSeq" id="WP_170122603.1">
    <property type="nucleotide sequence ID" value="NZ_QGHA01000001.1"/>
</dbReference>
<keyword evidence="4" id="KW-1185">Reference proteome</keyword>
<evidence type="ECO:0000259" key="2">
    <source>
        <dbReference type="Pfam" id="PF01734"/>
    </source>
</evidence>
<comment type="caution">
    <text evidence="3">The sequence shown here is derived from an EMBL/GenBank/DDBJ whole genome shotgun (WGS) entry which is preliminary data.</text>
</comment>
<dbReference type="SUPFAM" id="SSF52151">
    <property type="entry name" value="FabD/lysophospholipase-like"/>
    <property type="match status" value="1"/>
</dbReference>
<dbReference type="Proteomes" id="UP000245678">
    <property type="component" value="Unassembled WGS sequence"/>
</dbReference>
<dbReference type="InterPro" id="IPR016035">
    <property type="entry name" value="Acyl_Trfase/lysoPLipase"/>
</dbReference>
<protein>
    <submittedName>
        <fullName evidence="3">Patatin-like phospholipase</fullName>
    </submittedName>
</protein>
<organism evidence="3 4">
    <name type="scientific">Mucilaginibacter oryzae</name>
    <dbReference type="NCBI Taxonomy" id="468058"/>
    <lineage>
        <taxon>Bacteria</taxon>
        <taxon>Pseudomonadati</taxon>
        <taxon>Bacteroidota</taxon>
        <taxon>Sphingobacteriia</taxon>
        <taxon>Sphingobacteriales</taxon>
        <taxon>Sphingobacteriaceae</taxon>
        <taxon>Mucilaginibacter</taxon>
    </lineage>
</organism>
<dbReference type="Pfam" id="PF01734">
    <property type="entry name" value="Patatin"/>
    <property type="match status" value="1"/>
</dbReference>
<dbReference type="GO" id="GO:0006629">
    <property type="term" value="P:lipid metabolic process"/>
    <property type="evidence" value="ECO:0007669"/>
    <property type="project" value="UniProtKB-KW"/>
</dbReference>
<dbReference type="EMBL" id="QGHA01000001">
    <property type="protein sequence ID" value="PWK79905.1"/>
    <property type="molecule type" value="Genomic_DNA"/>
</dbReference>
<reference evidence="3 4" key="1">
    <citation type="submission" date="2018-05" db="EMBL/GenBank/DDBJ databases">
        <title>Genomic Encyclopedia of Archaeal and Bacterial Type Strains, Phase II (KMG-II): from individual species to whole genera.</title>
        <authorList>
            <person name="Goeker M."/>
        </authorList>
    </citation>
    <scope>NUCLEOTIDE SEQUENCE [LARGE SCALE GENOMIC DNA]</scope>
    <source>
        <strain evidence="3 4">DSM 19975</strain>
    </source>
</reference>
<evidence type="ECO:0000313" key="4">
    <source>
        <dbReference type="Proteomes" id="UP000245678"/>
    </source>
</evidence>
<dbReference type="Gene3D" id="3.40.1090.10">
    <property type="entry name" value="Cytosolic phospholipase A2 catalytic domain"/>
    <property type="match status" value="1"/>
</dbReference>
<dbReference type="InterPro" id="IPR002641">
    <property type="entry name" value="PNPLA_dom"/>
</dbReference>
<evidence type="ECO:0000256" key="1">
    <source>
        <dbReference type="ARBA" id="ARBA00023098"/>
    </source>
</evidence>
<accession>A0A316HNW3</accession>
<dbReference type="AlphaFoldDB" id="A0A316HNW3"/>